<sequence length="591" mass="65012">MIIRSSYVKDDPNRVAHLLNTRNNRRVVEHRDFDRGYPGDLRGFLAFSSALTAVHPRARITLGHFKISPAQALNRRQLLRTVAHIRRENGISRNHPMRLIEHDKGDRPPHFHLLFSAVDPATGRVLSSKDNYVRDELVSRRLEIAFGEALTPGPRVQRNAADLRARGRDREAQILEPCEPVRRRDKDSEADRQQAARTKLTLAEFRDRLLAAVRKGLHSGALPRALAAQGFSVAIGNRKETLMAVHDETGMALPFAASVEIASCGSLEMIPSVIAQLRRDAPPLAQARREGAARTLKRAERDLDREIDRGRFEAAADGEFDSIFSRMRRAREKAEADSSKVGRGQSQAAMRRATLATRRETARMRQLRIDRAFRTARILQSRRARKVAFALAAGGMLLTGAGLSVALGVGFVATIAMKGYGDTLRAHARMLVAQRRAAVTRIRPLPKRQVAPVAVTERGMADPQKPSALASTPPEKERKPAGFDFALIGKSHRVLAAMALEALSGGAVPIARDALQRALGEDAFAGLVSLARGGSVRQRKVVRSWNGGRSIHAFAAEAALRRAGEVDSAKAMAAIGRQRRLRERGQTKGRG</sequence>
<reference evidence="4" key="1">
    <citation type="journal article" date="2019" name="Int. J. Syst. Evol. Microbiol.">
        <title>The Global Catalogue of Microorganisms (GCM) 10K type strain sequencing project: providing services to taxonomists for standard genome sequencing and annotation.</title>
        <authorList>
            <consortium name="The Broad Institute Genomics Platform"/>
            <consortium name="The Broad Institute Genome Sequencing Center for Infectious Disease"/>
            <person name="Wu L."/>
            <person name="Ma J."/>
        </authorList>
    </citation>
    <scope>NUCLEOTIDE SEQUENCE [LARGE SCALE GENOMIC DNA]</scope>
    <source>
        <strain evidence="4">CCUG 43117</strain>
    </source>
</reference>
<evidence type="ECO:0000256" key="1">
    <source>
        <dbReference type="SAM" id="MobiDB-lite"/>
    </source>
</evidence>
<evidence type="ECO:0000313" key="4">
    <source>
        <dbReference type="Proteomes" id="UP001596060"/>
    </source>
</evidence>
<dbReference type="RefSeq" id="WP_067988160.1">
    <property type="nucleotide sequence ID" value="NZ_JBHSLU010000089.1"/>
</dbReference>
<evidence type="ECO:0000256" key="2">
    <source>
        <dbReference type="SAM" id="Phobius"/>
    </source>
</evidence>
<keyword evidence="4" id="KW-1185">Reference proteome</keyword>
<accession>A0ABW0P7Q5</accession>
<name>A0ABW0P7Q5_9HYPH</name>
<keyword evidence="2" id="KW-0472">Membrane</keyword>
<evidence type="ECO:0000313" key="3">
    <source>
        <dbReference type="EMBL" id="MFC5508383.1"/>
    </source>
</evidence>
<keyword evidence="2" id="KW-1133">Transmembrane helix</keyword>
<feature type="transmembrane region" description="Helical" evidence="2">
    <location>
        <begin position="387"/>
        <end position="417"/>
    </location>
</feature>
<gene>
    <name evidence="3" type="ORF">ACFPN9_24365</name>
</gene>
<feature type="region of interest" description="Disordered" evidence="1">
    <location>
        <begin position="453"/>
        <end position="478"/>
    </location>
</feature>
<dbReference type="Proteomes" id="UP001596060">
    <property type="component" value="Unassembled WGS sequence"/>
</dbReference>
<protein>
    <recommendedName>
        <fullName evidence="5">Relaxase/mobilization nuclease domain-containing protein</fullName>
    </recommendedName>
</protein>
<feature type="region of interest" description="Disordered" evidence="1">
    <location>
        <begin position="334"/>
        <end position="354"/>
    </location>
</feature>
<keyword evidence="2" id="KW-0812">Transmembrane</keyword>
<comment type="caution">
    <text evidence="3">The sequence shown here is derived from an EMBL/GenBank/DDBJ whole genome shotgun (WGS) entry which is preliminary data.</text>
</comment>
<evidence type="ECO:0008006" key="5">
    <source>
        <dbReference type="Google" id="ProtNLM"/>
    </source>
</evidence>
<organism evidence="3 4">
    <name type="scientific">Bosea massiliensis</name>
    <dbReference type="NCBI Taxonomy" id="151419"/>
    <lineage>
        <taxon>Bacteria</taxon>
        <taxon>Pseudomonadati</taxon>
        <taxon>Pseudomonadota</taxon>
        <taxon>Alphaproteobacteria</taxon>
        <taxon>Hyphomicrobiales</taxon>
        <taxon>Boseaceae</taxon>
        <taxon>Bosea</taxon>
    </lineage>
</organism>
<dbReference type="EMBL" id="JBHSLU010000089">
    <property type="protein sequence ID" value="MFC5508383.1"/>
    <property type="molecule type" value="Genomic_DNA"/>
</dbReference>
<proteinExistence type="predicted"/>